<evidence type="ECO:0000256" key="2">
    <source>
        <dbReference type="ARBA" id="ARBA00022729"/>
    </source>
</evidence>
<reference evidence="7 8" key="1">
    <citation type="submission" date="2020-10" db="EMBL/GenBank/DDBJ databases">
        <title>The Coptis chinensis genome and diversification of protoberbering-type alkaloids.</title>
        <authorList>
            <person name="Wang B."/>
            <person name="Shu S."/>
            <person name="Song C."/>
            <person name="Liu Y."/>
        </authorList>
    </citation>
    <scope>NUCLEOTIDE SEQUENCE [LARGE SCALE GENOMIC DNA]</scope>
    <source>
        <strain evidence="7">HL-2020</strain>
        <tissue evidence="7">Leaf</tissue>
    </source>
</reference>
<dbReference type="Gene3D" id="3.30.70.80">
    <property type="entry name" value="Peptidase S8 propeptide/proteinase inhibitor I9"/>
    <property type="match status" value="1"/>
</dbReference>
<evidence type="ECO:0000259" key="5">
    <source>
        <dbReference type="Pfam" id="PF00082"/>
    </source>
</evidence>
<gene>
    <name evidence="7" type="ORF">IFM89_031567</name>
</gene>
<dbReference type="AlphaFoldDB" id="A0A835LP19"/>
<dbReference type="Gene3D" id="3.40.50.200">
    <property type="entry name" value="Peptidase S8/S53 domain"/>
    <property type="match status" value="1"/>
</dbReference>
<keyword evidence="8" id="KW-1185">Reference proteome</keyword>
<dbReference type="GO" id="GO:0004252">
    <property type="term" value="F:serine-type endopeptidase activity"/>
    <property type="evidence" value="ECO:0007669"/>
    <property type="project" value="InterPro"/>
</dbReference>
<sequence>MRVVNVTSMIFLAWILAALYVGTTAADRSTCIIHMGKFSMPKAFANHHEWYSASINSLEVTDATNSETAKSTSIIIYTYDNAIHGFSAVLSLEEVQELKKSHGFVSAYPDKIVKLDTTHTFVFLSLNTEFGLWPQTNYGKDVIIGMMDTGVWSDSRSFNDDGMTEVPTRWKGICQAGDNFNSLMCNRKLIGARYFSRGAETASLSSTGVNTPRDRFGHGTHTLSTVAGNYVEGVSFFGYAKGTTRGIAPRARLAMYRVTGSVGYGSDLLAGMDQAIADGVDIISISMGLLNAYPIYEDPIAIAAFAAMEKGVLVSSSAGNGMSTTSWSQFPENALLVDMPLVYNETLLAATRLIRGHC</sequence>
<evidence type="ECO:0000313" key="8">
    <source>
        <dbReference type="Proteomes" id="UP000631114"/>
    </source>
</evidence>
<keyword evidence="2 4" id="KW-0732">Signal</keyword>
<dbReference type="InterPro" id="IPR010259">
    <property type="entry name" value="S8pro/Inhibitor_I9"/>
</dbReference>
<dbReference type="PANTHER" id="PTHR10795">
    <property type="entry name" value="PROPROTEIN CONVERTASE SUBTILISIN/KEXIN"/>
    <property type="match status" value="1"/>
</dbReference>
<dbReference type="Pfam" id="PF05922">
    <property type="entry name" value="Inhibitor_I9"/>
    <property type="match status" value="1"/>
</dbReference>
<dbReference type="PROSITE" id="PS51892">
    <property type="entry name" value="SUBTILASE"/>
    <property type="match status" value="1"/>
</dbReference>
<dbReference type="InterPro" id="IPR045051">
    <property type="entry name" value="SBT"/>
</dbReference>
<dbReference type="Pfam" id="PF00082">
    <property type="entry name" value="Peptidase_S8"/>
    <property type="match status" value="1"/>
</dbReference>
<feature type="domain" description="Peptidase S8/S53" evidence="5">
    <location>
        <begin position="139"/>
        <end position="340"/>
    </location>
</feature>
<evidence type="ECO:0000256" key="3">
    <source>
        <dbReference type="PROSITE-ProRule" id="PRU01240"/>
    </source>
</evidence>
<evidence type="ECO:0000259" key="6">
    <source>
        <dbReference type="Pfam" id="PF05922"/>
    </source>
</evidence>
<evidence type="ECO:0000313" key="7">
    <source>
        <dbReference type="EMBL" id="KAF9602798.1"/>
    </source>
</evidence>
<dbReference type="InterPro" id="IPR036852">
    <property type="entry name" value="Peptidase_S8/S53_dom_sf"/>
</dbReference>
<feature type="signal peptide" evidence="4">
    <location>
        <begin position="1"/>
        <end position="26"/>
    </location>
</feature>
<comment type="caution">
    <text evidence="7">The sequence shown here is derived from an EMBL/GenBank/DDBJ whole genome shotgun (WGS) entry which is preliminary data.</text>
</comment>
<name>A0A835LP19_9MAGN</name>
<dbReference type="SUPFAM" id="SSF52743">
    <property type="entry name" value="Subtilisin-like"/>
    <property type="match status" value="1"/>
</dbReference>
<dbReference type="OrthoDB" id="1925414at2759"/>
<dbReference type="InterPro" id="IPR000209">
    <property type="entry name" value="Peptidase_S8/S53_dom"/>
</dbReference>
<feature type="domain" description="Inhibitor I9" evidence="6">
    <location>
        <begin position="32"/>
        <end position="116"/>
    </location>
</feature>
<accession>A0A835LP19</accession>
<evidence type="ECO:0000256" key="4">
    <source>
        <dbReference type="SAM" id="SignalP"/>
    </source>
</evidence>
<comment type="similarity">
    <text evidence="1 3">Belongs to the peptidase S8 family.</text>
</comment>
<protein>
    <submittedName>
        <fullName evidence="7">Uncharacterized protein</fullName>
    </submittedName>
</protein>
<comment type="caution">
    <text evidence="3">Lacks conserved residue(s) required for the propagation of feature annotation.</text>
</comment>
<dbReference type="InterPro" id="IPR037045">
    <property type="entry name" value="S8pro/Inhibitor_I9_sf"/>
</dbReference>
<organism evidence="7 8">
    <name type="scientific">Coptis chinensis</name>
    <dbReference type="NCBI Taxonomy" id="261450"/>
    <lineage>
        <taxon>Eukaryota</taxon>
        <taxon>Viridiplantae</taxon>
        <taxon>Streptophyta</taxon>
        <taxon>Embryophyta</taxon>
        <taxon>Tracheophyta</taxon>
        <taxon>Spermatophyta</taxon>
        <taxon>Magnoliopsida</taxon>
        <taxon>Ranunculales</taxon>
        <taxon>Ranunculaceae</taxon>
        <taxon>Coptidoideae</taxon>
        <taxon>Coptis</taxon>
    </lineage>
</organism>
<evidence type="ECO:0000256" key="1">
    <source>
        <dbReference type="ARBA" id="ARBA00011073"/>
    </source>
</evidence>
<dbReference type="FunFam" id="3.30.70.80:FF:000003">
    <property type="entry name" value="Subtilisin-like protease SBT1.9"/>
    <property type="match status" value="1"/>
</dbReference>
<dbReference type="Proteomes" id="UP000631114">
    <property type="component" value="Unassembled WGS sequence"/>
</dbReference>
<feature type="chain" id="PRO_5032947213" evidence="4">
    <location>
        <begin position="27"/>
        <end position="358"/>
    </location>
</feature>
<proteinExistence type="inferred from homology"/>
<dbReference type="GO" id="GO:0006508">
    <property type="term" value="P:proteolysis"/>
    <property type="evidence" value="ECO:0007669"/>
    <property type="project" value="InterPro"/>
</dbReference>
<dbReference type="EMBL" id="JADFTS010000006">
    <property type="protein sequence ID" value="KAF9602798.1"/>
    <property type="molecule type" value="Genomic_DNA"/>
</dbReference>